<keyword evidence="4" id="KW-1185">Reference proteome</keyword>
<protein>
    <recommendedName>
        <fullName evidence="2">PD-(D/E)XK nuclease-like domain-containing protein</fullName>
    </recommendedName>
</protein>
<feature type="compositionally biased region" description="Low complexity" evidence="1">
    <location>
        <begin position="148"/>
        <end position="160"/>
    </location>
</feature>
<feature type="region of interest" description="Disordered" evidence="1">
    <location>
        <begin position="144"/>
        <end position="176"/>
    </location>
</feature>
<dbReference type="Pfam" id="PF20516">
    <property type="entry name" value="PDDEXK_12"/>
    <property type="match status" value="1"/>
</dbReference>
<sequence>MFTCVLPQPARGPTSFPCLGNSHDFHPRAIKRLFIRMEAQSDTASTTGSSAIFAWLHGLPAQSGDTVRDTRKRRRPLTELGVNMNTPRKAPRKESSDSDDAAHSSSFDLACAVREEEATPRASSAAAFTPSTTMRLIERPIFSPSVRSQEGSQSSVHSSSTTDTGRKRKRSSSPIKKMANLQYAEYGVEQSLIGRWMDMPEPLRPLARAMKNTGMGRGIIPKEEAEALLPVIAEDDEDDRLVSETRHLLGLSPPLHFVEHTLRHVSTNLALGRSEAAWNCNVHAPLLDQAWISSKHHPRIR</sequence>
<evidence type="ECO:0000313" key="3">
    <source>
        <dbReference type="EMBL" id="WPG98209.1"/>
    </source>
</evidence>
<proteinExistence type="predicted"/>
<dbReference type="Proteomes" id="UP001303373">
    <property type="component" value="Chromosome 2"/>
</dbReference>
<organism evidence="3 4">
    <name type="scientific">Acrodontium crateriforme</name>
    <dbReference type="NCBI Taxonomy" id="150365"/>
    <lineage>
        <taxon>Eukaryota</taxon>
        <taxon>Fungi</taxon>
        <taxon>Dikarya</taxon>
        <taxon>Ascomycota</taxon>
        <taxon>Pezizomycotina</taxon>
        <taxon>Dothideomycetes</taxon>
        <taxon>Dothideomycetidae</taxon>
        <taxon>Mycosphaerellales</taxon>
        <taxon>Teratosphaeriaceae</taxon>
        <taxon>Acrodontium</taxon>
    </lineage>
</organism>
<dbReference type="AlphaFoldDB" id="A0AAQ3LYK9"/>
<dbReference type="EMBL" id="CP138581">
    <property type="protein sequence ID" value="WPG98209.1"/>
    <property type="molecule type" value="Genomic_DNA"/>
</dbReference>
<feature type="region of interest" description="Disordered" evidence="1">
    <location>
        <begin position="63"/>
        <end position="106"/>
    </location>
</feature>
<evidence type="ECO:0000256" key="1">
    <source>
        <dbReference type="SAM" id="MobiDB-lite"/>
    </source>
</evidence>
<dbReference type="InterPro" id="IPR046797">
    <property type="entry name" value="PDDEXK_12"/>
</dbReference>
<evidence type="ECO:0000313" key="4">
    <source>
        <dbReference type="Proteomes" id="UP001303373"/>
    </source>
</evidence>
<feature type="compositionally biased region" description="Basic and acidic residues" evidence="1">
    <location>
        <begin position="92"/>
        <end position="102"/>
    </location>
</feature>
<gene>
    <name evidence="3" type="ORF">R9X50_00099600</name>
</gene>
<accession>A0AAQ3LYK9</accession>
<name>A0AAQ3LYK9_9PEZI</name>
<reference evidence="3 4" key="1">
    <citation type="submission" date="2023-11" db="EMBL/GenBank/DDBJ databases">
        <title>An acidophilic fungus is an integral part of prey digestion in a carnivorous sundew plant.</title>
        <authorList>
            <person name="Tsai I.J."/>
        </authorList>
    </citation>
    <scope>NUCLEOTIDE SEQUENCE [LARGE SCALE GENOMIC DNA]</scope>
    <source>
        <strain evidence="3">169a</strain>
    </source>
</reference>
<evidence type="ECO:0000259" key="2">
    <source>
        <dbReference type="Pfam" id="PF20516"/>
    </source>
</evidence>
<feature type="domain" description="PD-(D/E)XK nuclease-like" evidence="2">
    <location>
        <begin position="237"/>
        <end position="291"/>
    </location>
</feature>